<dbReference type="KEGG" id="goe:100900856"/>
<feature type="region of interest" description="Disordered" evidence="7">
    <location>
        <begin position="1"/>
        <end position="68"/>
    </location>
</feature>
<protein>
    <recommendedName>
        <fullName evidence="5">Importin subunit alpha</fullName>
    </recommendedName>
</protein>
<gene>
    <name evidence="10" type="primary">LOC100900856</name>
</gene>
<feature type="compositionally biased region" description="Basic and acidic residues" evidence="7">
    <location>
        <begin position="16"/>
        <end position="43"/>
    </location>
</feature>
<dbReference type="FunFam" id="1.25.10.10:FF:000009">
    <property type="entry name" value="Importin subunit alpha"/>
    <property type="match status" value="1"/>
</dbReference>
<dbReference type="RefSeq" id="XP_003737723.1">
    <property type="nucleotide sequence ID" value="XM_003737675.2"/>
</dbReference>
<dbReference type="AlphaFoldDB" id="A0AAJ6QMD5"/>
<keyword evidence="9" id="KW-1185">Reference proteome</keyword>
<dbReference type="InterPro" id="IPR024931">
    <property type="entry name" value="Importin_alpha"/>
</dbReference>
<evidence type="ECO:0000256" key="6">
    <source>
        <dbReference type="PROSITE-ProRule" id="PRU00259"/>
    </source>
</evidence>
<keyword evidence="4 5" id="KW-0653">Protein transport</keyword>
<dbReference type="SUPFAM" id="SSF48371">
    <property type="entry name" value="ARM repeat"/>
    <property type="match status" value="1"/>
</dbReference>
<keyword evidence="3" id="KW-0677">Repeat</keyword>
<proteinExistence type="inferred from homology"/>
<dbReference type="PROSITE" id="PS50176">
    <property type="entry name" value="ARM_REPEAT"/>
    <property type="match status" value="3"/>
</dbReference>
<dbReference type="InterPro" id="IPR002652">
    <property type="entry name" value="Importin-a_IBB"/>
</dbReference>
<keyword evidence="2 5" id="KW-0813">Transport</keyword>
<dbReference type="SMART" id="SM00185">
    <property type="entry name" value="ARM"/>
    <property type="match status" value="8"/>
</dbReference>
<dbReference type="PIRSF" id="PIRSF005673">
    <property type="entry name" value="Importin_alpha"/>
    <property type="match status" value="1"/>
</dbReference>
<evidence type="ECO:0000259" key="8">
    <source>
        <dbReference type="PROSITE" id="PS51214"/>
    </source>
</evidence>
<dbReference type="GO" id="GO:0006607">
    <property type="term" value="P:NLS-bearing protein import into nucleus"/>
    <property type="evidence" value="ECO:0007669"/>
    <property type="project" value="UniProtKB-ARBA"/>
</dbReference>
<evidence type="ECO:0000313" key="10">
    <source>
        <dbReference type="RefSeq" id="XP_003737723.1"/>
    </source>
</evidence>
<reference evidence="10" key="1">
    <citation type="submission" date="2025-08" db="UniProtKB">
        <authorList>
            <consortium name="RefSeq"/>
        </authorList>
    </citation>
    <scope>IDENTIFICATION</scope>
</reference>
<dbReference type="InterPro" id="IPR000225">
    <property type="entry name" value="Armadillo"/>
</dbReference>
<dbReference type="Gene3D" id="1.20.5.690">
    <property type="entry name" value="Importin-alpha, importin-beta-binding domain"/>
    <property type="match status" value="1"/>
</dbReference>
<evidence type="ECO:0000256" key="3">
    <source>
        <dbReference type="ARBA" id="ARBA00022737"/>
    </source>
</evidence>
<dbReference type="Proteomes" id="UP000694867">
    <property type="component" value="Unplaced"/>
</dbReference>
<dbReference type="GO" id="GO:0061608">
    <property type="term" value="F:nuclear import signal receptor activity"/>
    <property type="evidence" value="ECO:0007669"/>
    <property type="project" value="InterPro"/>
</dbReference>
<dbReference type="InterPro" id="IPR011989">
    <property type="entry name" value="ARM-like"/>
</dbReference>
<comment type="similarity">
    <text evidence="1 5">Belongs to the importin alpha family.</text>
</comment>
<dbReference type="Pfam" id="PF00514">
    <property type="entry name" value="Arm"/>
    <property type="match status" value="7"/>
</dbReference>
<dbReference type="Pfam" id="PF01749">
    <property type="entry name" value="IBB"/>
    <property type="match status" value="1"/>
</dbReference>
<evidence type="ECO:0000313" key="9">
    <source>
        <dbReference type="Proteomes" id="UP000694867"/>
    </source>
</evidence>
<sequence>MADAGFKNRLGNYKNKGKDNDEMRRRRNEQTVELRKNKRDQNLLKKRNVPSEGNVVLDEDDEAATSQDRQMSLEKIVEGARSPDPAVQLEAVQAARKLLSSDRNPPIDDLILTGVLPVFVECLRRHDQPGLQFEAAWALTNIASGTSKQTIAVVQAGAVPLFLELLQSPQQNVCEQSVWALGNIIGDGAQLRDYVIELGVVKPLLSFVTPDVPLAFLRNVTWVLVNLCRNKEPPPPMHTVIEVLPILGQLVCHSDNSILVDSVWAISYITDAGHEQIQLVIDAGIVPNLVPLLSHKEFKVQTAALRAIGNIAAGTDEQTQIVLNHGALNHFFGLLNHPKEKITKEAVWFLSNITAGNHQQIQAVLEANLVPLLIHHLENGDFQTQKEAAWAVSNITISGTKEQMEYLIQQGVVPPICSMLDVRDSQVVHVCLDALNNLLKLSSMSEPSTFVGTVAQQIEECGGLDRIEAAQNSENEEVYNLAYEIIEHHFSDATDEDPHLLPGSEGQEFQFDSSNQIASPEFKF</sequence>
<organism evidence="9 10">
    <name type="scientific">Galendromus occidentalis</name>
    <name type="common">western predatory mite</name>
    <dbReference type="NCBI Taxonomy" id="34638"/>
    <lineage>
        <taxon>Eukaryota</taxon>
        <taxon>Metazoa</taxon>
        <taxon>Ecdysozoa</taxon>
        <taxon>Arthropoda</taxon>
        <taxon>Chelicerata</taxon>
        <taxon>Arachnida</taxon>
        <taxon>Acari</taxon>
        <taxon>Parasitiformes</taxon>
        <taxon>Mesostigmata</taxon>
        <taxon>Gamasina</taxon>
        <taxon>Phytoseioidea</taxon>
        <taxon>Phytoseiidae</taxon>
        <taxon>Typhlodrominae</taxon>
        <taxon>Galendromus</taxon>
    </lineage>
</organism>
<dbReference type="InterPro" id="IPR032413">
    <property type="entry name" value="Arm_3"/>
</dbReference>
<dbReference type="PROSITE" id="PS51214">
    <property type="entry name" value="IBB"/>
    <property type="match status" value="1"/>
</dbReference>
<feature type="region of interest" description="Disordered" evidence="7">
    <location>
        <begin position="494"/>
        <end position="513"/>
    </location>
</feature>
<dbReference type="PANTHER" id="PTHR23316">
    <property type="entry name" value="IMPORTIN ALPHA"/>
    <property type="match status" value="1"/>
</dbReference>
<feature type="repeat" description="ARM" evidence="6">
    <location>
        <begin position="284"/>
        <end position="326"/>
    </location>
</feature>
<dbReference type="Gene3D" id="1.25.10.10">
    <property type="entry name" value="Leucine-rich Repeat Variant"/>
    <property type="match status" value="1"/>
</dbReference>
<evidence type="ECO:0000256" key="5">
    <source>
        <dbReference type="PIRNR" id="PIRNR005673"/>
    </source>
</evidence>
<feature type="repeat" description="ARM" evidence="6">
    <location>
        <begin position="114"/>
        <end position="157"/>
    </location>
</feature>
<accession>A0AAJ6QMD5</accession>
<evidence type="ECO:0000256" key="4">
    <source>
        <dbReference type="ARBA" id="ARBA00022927"/>
    </source>
</evidence>
<evidence type="ECO:0000256" key="1">
    <source>
        <dbReference type="ARBA" id="ARBA00010394"/>
    </source>
</evidence>
<dbReference type="GO" id="GO:0005737">
    <property type="term" value="C:cytoplasm"/>
    <property type="evidence" value="ECO:0007669"/>
    <property type="project" value="InterPro"/>
</dbReference>
<feature type="repeat" description="ARM" evidence="6">
    <location>
        <begin position="157"/>
        <end position="184"/>
    </location>
</feature>
<evidence type="ECO:0000256" key="2">
    <source>
        <dbReference type="ARBA" id="ARBA00022448"/>
    </source>
</evidence>
<dbReference type="GeneID" id="100900856"/>
<evidence type="ECO:0000256" key="7">
    <source>
        <dbReference type="SAM" id="MobiDB-lite"/>
    </source>
</evidence>
<feature type="domain" description="IBB" evidence="8">
    <location>
        <begin position="1"/>
        <end position="56"/>
    </location>
</feature>
<dbReference type="GO" id="GO:0005634">
    <property type="term" value="C:nucleus"/>
    <property type="evidence" value="ECO:0007669"/>
    <property type="project" value="UniProtKB-ARBA"/>
</dbReference>
<dbReference type="Pfam" id="PF16186">
    <property type="entry name" value="Arm_3"/>
    <property type="match status" value="1"/>
</dbReference>
<dbReference type="InterPro" id="IPR036975">
    <property type="entry name" value="Importin-a_IBB_sf"/>
</dbReference>
<name>A0AAJ6QMD5_9ACAR</name>
<dbReference type="InterPro" id="IPR016024">
    <property type="entry name" value="ARM-type_fold"/>
</dbReference>